<name>A0A9P7AGE3_9AGAM</name>
<organism evidence="2 3">
    <name type="scientific">Suillus plorans</name>
    <dbReference type="NCBI Taxonomy" id="116603"/>
    <lineage>
        <taxon>Eukaryota</taxon>
        <taxon>Fungi</taxon>
        <taxon>Dikarya</taxon>
        <taxon>Basidiomycota</taxon>
        <taxon>Agaricomycotina</taxon>
        <taxon>Agaricomycetes</taxon>
        <taxon>Agaricomycetidae</taxon>
        <taxon>Boletales</taxon>
        <taxon>Suillineae</taxon>
        <taxon>Suillaceae</taxon>
        <taxon>Suillus</taxon>
    </lineage>
</organism>
<dbReference type="Proteomes" id="UP000719766">
    <property type="component" value="Unassembled WGS sequence"/>
</dbReference>
<gene>
    <name evidence="2" type="ORF">HD556DRAFT_1401425</name>
</gene>
<evidence type="ECO:0000259" key="1">
    <source>
        <dbReference type="PROSITE" id="PS50011"/>
    </source>
</evidence>
<protein>
    <submittedName>
        <fullName evidence="2">Kinase-like domain-containing protein</fullName>
    </submittedName>
</protein>
<dbReference type="PANTHER" id="PTHR23257:SF958">
    <property type="entry name" value="SERINE_THREONINE-PROTEIN KINASE WNK4"/>
    <property type="match status" value="1"/>
</dbReference>
<feature type="domain" description="Protein kinase" evidence="1">
    <location>
        <begin position="1"/>
        <end position="185"/>
    </location>
</feature>
<keyword evidence="2" id="KW-0808">Transferase</keyword>
<dbReference type="InterPro" id="IPR001245">
    <property type="entry name" value="Ser-Thr/Tyr_kinase_cat_dom"/>
</dbReference>
<dbReference type="OrthoDB" id="4062651at2759"/>
<feature type="non-terminal residue" evidence="2">
    <location>
        <position position="185"/>
    </location>
</feature>
<comment type="caution">
    <text evidence="2">The sequence shown here is derived from an EMBL/GenBank/DDBJ whole genome shotgun (WGS) entry which is preliminary data.</text>
</comment>
<dbReference type="PANTHER" id="PTHR23257">
    <property type="entry name" value="SERINE-THREONINE PROTEIN KINASE"/>
    <property type="match status" value="1"/>
</dbReference>
<dbReference type="EMBL" id="JABBWE010000064">
    <property type="protein sequence ID" value="KAG1788863.1"/>
    <property type="molecule type" value="Genomic_DNA"/>
</dbReference>
<proteinExistence type="predicted"/>
<dbReference type="SUPFAM" id="SSF56112">
    <property type="entry name" value="Protein kinase-like (PK-like)"/>
    <property type="match status" value="1"/>
</dbReference>
<evidence type="ECO:0000313" key="2">
    <source>
        <dbReference type="EMBL" id="KAG1788863.1"/>
    </source>
</evidence>
<dbReference type="GO" id="GO:0005737">
    <property type="term" value="C:cytoplasm"/>
    <property type="evidence" value="ECO:0007669"/>
    <property type="project" value="TreeGrafter"/>
</dbReference>
<dbReference type="InterPro" id="IPR000719">
    <property type="entry name" value="Prot_kinase_dom"/>
</dbReference>
<dbReference type="Gene3D" id="1.10.510.10">
    <property type="entry name" value="Transferase(Phosphotransferase) domain 1"/>
    <property type="match status" value="1"/>
</dbReference>
<evidence type="ECO:0000313" key="3">
    <source>
        <dbReference type="Proteomes" id="UP000719766"/>
    </source>
</evidence>
<accession>A0A9P7AGE3</accession>
<dbReference type="GO" id="GO:0005524">
    <property type="term" value="F:ATP binding"/>
    <property type="evidence" value="ECO:0007669"/>
    <property type="project" value="InterPro"/>
</dbReference>
<dbReference type="PROSITE" id="PS50011">
    <property type="entry name" value="PROTEIN_KINASE_DOM"/>
    <property type="match status" value="1"/>
</dbReference>
<dbReference type="Pfam" id="PF07714">
    <property type="entry name" value="PK_Tyr_Ser-Thr"/>
    <property type="match status" value="1"/>
</dbReference>
<dbReference type="GO" id="GO:0007165">
    <property type="term" value="P:signal transduction"/>
    <property type="evidence" value="ECO:0007669"/>
    <property type="project" value="TreeGrafter"/>
</dbReference>
<dbReference type="InterPro" id="IPR050167">
    <property type="entry name" value="Ser_Thr_protein_kinase"/>
</dbReference>
<sequence>MHELRISANINHANIVPIYGYTYGFGPFPAIVSRWAERGNLSDYLKREDAALTLLRKFQILRDIITGLQYLHANNVIHGDFTEPNVLIYADGTACVADFGLSLMYSDVISISQAPWTSTLSGNVRWMAFELLGEREDGTPVRPSKQSDVFSFGGIMLQVRPEYSASRSSPTKSFIITSGMTTWSS</sequence>
<reference evidence="2" key="1">
    <citation type="journal article" date="2020" name="New Phytol.">
        <title>Comparative genomics reveals dynamic genome evolution in host specialist ectomycorrhizal fungi.</title>
        <authorList>
            <person name="Lofgren L.A."/>
            <person name="Nguyen N.H."/>
            <person name="Vilgalys R."/>
            <person name="Ruytinx J."/>
            <person name="Liao H.L."/>
            <person name="Branco S."/>
            <person name="Kuo A."/>
            <person name="LaButti K."/>
            <person name="Lipzen A."/>
            <person name="Andreopoulos W."/>
            <person name="Pangilinan J."/>
            <person name="Riley R."/>
            <person name="Hundley H."/>
            <person name="Na H."/>
            <person name="Barry K."/>
            <person name="Grigoriev I.V."/>
            <person name="Stajich J.E."/>
            <person name="Kennedy P.G."/>
        </authorList>
    </citation>
    <scope>NUCLEOTIDE SEQUENCE</scope>
    <source>
        <strain evidence="2">S12</strain>
    </source>
</reference>
<keyword evidence="3" id="KW-1185">Reference proteome</keyword>
<dbReference type="InterPro" id="IPR011009">
    <property type="entry name" value="Kinase-like_dom_sf"/>
</dbReference>
<keyword evidence="2" id="KW-0418">Kinase</keyword>
<dbReference type="RefSeq" id="XP_041156024.1">
    <property type="nucleotide sequence ID" value="XM_041303831.1"/>
</dbReference>
<dbReference type="GO" id="GO:0004672">
    <property type="term" value="F:protein kinase activity"/>
    <property type="evidence" value="ECO:0007669"/>
    <property type="project" value="InterPro"/>
</dbReference>
<dbReference type="GeneID" id="64597595"/>
<dbReference type="AlphaFoldDB" id="A0A9P7AGE3"/>